<name>A0A2P2NRW0_RHIMU</name>
<dbReference type="EMBL" id="GGEC01064742">
    <property type="protein sequence ID" value="MBX45226.1"/>
    <property type="molecule type" value="Transcribed_RNA"/>
</dbReference>
<sequence>MLWLLLQVKDPCTN</sequence>
<organism evidence="1">
    <name type="scientific">Rhizophora mucronata</name>
    <name type="common">Asiatic mangrove</name>
    <dbReference type="NCBI Taxonomy" id="61149"/>
    <lineage>
        <taxon>Eukaryota</taxon>
        <taxon>Viridiplantae</taxon>
        <taxon>Streptophyta</taxon>
        <taxon>Embryophyta</taxon>
        <taxon>Tracheophyta</taxon>
        <taxon>Spermatophyta</taxon>
        <taxon>Magnoliopsida</taxon>
        <taxon>eudicotyledons</taxon>
        <taxon>Gunneridae</taxon>
        <taxon>Pentapetalae</taxon>
        <taxon>rosids</taxon>
        <taxon>fabids</taxon>
        <taxon>Malpighiales</taxon>
        <taxon>Rhizophoraceae</taxon>
        <taxon>Rhizophora</taxon>
    </lineage>
</organism>
<proteinExistence type="predicted"/>
<reference evidence="1" key="1">
    <citation type="submission" date="2018-02" db="EMBL/GenBank/DDBJ databases">
        <title>Rhizophora mucronata_Transcriptome.</title>
        <authorList>
            <person name="Meera S.P."/>
            <person name="Sreeshan A."/>
            <person name="Augustine A."/>
        </authorList>
    </citation>
    <scope>NUCLEOTIDE SEQUENCE</scope>
    <source>
        <tissue evidence="1">Leaf</tissue>
    </source>
</reference>
<accession>A0A2P2NRW0</accession>
<protein>
    <submittedName>
        <fullName evidence="1">Uncharacterized protein</fullName>
    </submittedName>
</protein>
<evidence type="ECO:0000313" key="1">
    <source>
        <dbReference type="EMBL" id="MBX45226.1"/>
    </source>
</evidence>